<feature type="domain" description="Protein NO VEIN C-terminal" evidence="2">
    <location>
        <begin position="184"/>
        <end position="268"/>
    </location>
</feature>
<comment type="caution">
    <text evidence="3">The sequence shown here is derived from an EMBL/GenBank/DDBJ whole genome shotgun (WGS) entry which is preliminary data.</text>
</comment>
<dbReference type="Proteomes" id="UP000532866">
    <property type="component" value="Unassembled WGS sequence"/>
</dbReference>
<dbReference type="RefSeq" id="WP_185375109.1">
    <property type="nucleotide sequence ID" value="NZ_JAARNB010000002.1"/>
</dbReference>
<protein>
    <submittedName>
        <fullName evidence="3">DUF3883 domain-containing protein</fullName>
    </submittedName>
</protein>
<dbReference type="InterPro" id="IPR024975">
    <property type="entry name" value="NOV_C"/>
</dbReference>
<accession>A0A7X1BW34</accession>
<dbReference type="EMBL" id="JAAROL010000009">
    <property type="protein sequence ID" value="MBC1333428.1"/>
    <property type="molecule type" value="Genomic_DNA"/>
</dbReference>
<organism evidence="3 4">
    <name type="scientific">Listeria booriae</name>
    <dbReference type="NCBI Taxonomy" id="1552123"/>
    <lineage>
        <taxon>Bacteria</taxon>
        <taxon>Bacillati</taxon>
        <taxon>Bacillota</taxon>
        <taxon>Bacilli</taxon>
        <taxon>Bacillales</taxon>
        <taxon>Listeriaceae</taxon>
        <taxon>Listeria</taxon>
    </lineage>
</organism>
<name>A0A7X1BW34_9LIST</name>
<dbReference type="AlphaFoldDB" id="A0A7X1BW34"/>
<proteinExistence type="predicted"/>
<evidence type="ECO:0000256" key="1">
    <source>
        <dbReference type="SAM" id="Coils"/>
    </source>
</evidence>
<gene>
    <name evidence="3" type="ORF">HB759_15895</name>
</gene>
<evidence type="ECO:0000259" key="2">
    <source>
        <dbReference type="Pfam" id="PF13020"/>
    </source>
</evidence>
<feature type="coiled-coil region" evidence="1">
    <location>
        <begin position="152"/>
        <end position="179"/>
    </location>
</feature>
<evidence type="ECO:0000313" key="4">
    <source>
        <dbReference type="Proteomes" id="UP000532866"/>
    </source>
</evidence>
<evidence type="ECO:0000313" key="3">
    <source>
        <dbReference type="EMBL" id="MBC1333428.1"/>
    </source>
</evidence>
<sequence length="298" mass="35795">MSIKIHEHKKYLLVKEIENLYYIIYDKSYTKSQLDKFSINSYKGVSATRNTLELMLFLELLIKDKDVFVRNKFFEINKKEFQGEFIKILFKKVCIDTNIIQYNEFYCTDGTWFLRKSGIPIKYFALRNLLIAEKVINLSSESYEINKDYQNLIELIVKNKQKKLTLANLKQQLEFQEKLGEQAEIFVMDYEKKLLSCKFPERVSPIDVSAGYDIRSYLTDESSEFDKFIEVKCFSENVEFYWSKNEIEVAKELKENYFLYLVDNKFDTPPCIVRNPYFQVYLNQKIKREVQNYKFFLE</sequence>
<dbReference type="Pfam" id="PF13020">
    <property type="entry name" value="NOV_C"/>
    <property type="match status" value="1"/>
</dbReference>
<keyword evidence="1" id="KW-0175">Coiled coil</keyword>
<reference evidence="3 4" key="1">
    <citation type="submission" date="2020-03" db="EMBL/GenBank/DDBJ databases">
        <title>Soil Listeria distribution.</title>
        <authorList>
            <person name="Liao J."/>
            <person name="Wiedmann M."/>
        </authorList>
    </citation>
    <scope>NUCLEOTIDE SEQUENCE [LARGE SCALE GENOMIC DNA]</scope>
    <source>
        <strain evidence="3 4">FSL L7-1833</strain>
    </source>
</reference>